<dbReference type="OMA" id="IVKDEYC"/>
<dbReference type="AlphaFoldDB" id="C1EAB3"/>
<feature type="region of interest" description="Disordered" evidence="10">
    <location>
        <begin position="138"/>
        <end position="174"/>
    </location>
</feature>
<evidence type="ECO:0000256" key="2">
    <source>
        <dbReference type="ARBA" id="ARBA00003053"/>
    </source>
</evidence>
<evidence type="ECO:0000256" key="1">
    <source>
        <dbReference type="ARBA" id="ARBA00000582"/>
    </source>
</evidence>
<keyword evidence="7 9" id="KW-0418">Kinase</keyword>
<dbReference type="PANTHER" id="PTHR23359">
    <property type="entry name" value="NUCLEOTIDE KINASE"/>
    <property type="match status" value="1"/>
</dbReference>
<evidence type="ECO:0000256" key="8">
    <source>
        <dbReference type="ARBA" id="ARBA00031517"/>
    </source>
</evidence>
<reference evidence="12 13" key="1">
    <citation type="journal article" date="2009" name="Science">
        <title>Green evolution and dynamic adaptations revealed by genomes of the marine picoeukaryotes Micromonas.</title>
        <authorList>
            <person name="Worden A.Z."/>
            <person name="Lee J.H."/>
            <person name="Mock T."/>
            <person name="Rouze P."/>
            <person name="Simmons M.P."/>
            <person name="Aerts A.L."/>
            <person name="Allen A.E."/>
            <person name="Cuvelier M.L."/>
            <person name="Derelle E."/>
            <person name="Everett M.V."/>
            <person name="Foulon E."/>
            <person name="Grimwood J."/>
            <person name="Gundlach H."/>
            <person name="Henrissat B."/>
            <person name="Napoli C."/>
            <person name="McDonald S.M."/>
            <person name="Parker M.S."/>
            <person name="Rombauts S."/>
            <person name="Salamov A."/>
            <person name="Von Dassow P."/>
            <person name="Badger J.H."/>
            <person name="Coutinho P.M."/>
            <person name="Demir E."/>
            <person name="Dubchak I."/>
            <person name="Gentemann C."/>
            <person name="Eikrem W."/>
            <person name="Gready J.E."/>
            <person name="John U."/>
            <person name="Lanier W."/>
            <person name="Lindquist E.A."/>
            <person name="Lucas S."/>
            <person name="Mayer K.F."/>
            <person name="Moreau H."/>
            <person name="Not F."/>
            <person name="Otillar R."/>
            <person name="Panaud O."/>
            <person name="Pangilinan J."/>
            <person name="Paulsen I."/>
            <person name="Piegu B."/>
            <person name="Poliakov A."/>
            <person name="Robbens S."/>
            <person name="Schmutz J."/>
            <person name="Toulza E."/>
            <person name="Wyss T."/>
            <person name="Zelensky A."/>
            <person name="Zhou K."/>
            <person name="Armbrust E.V."/>
            <person name="Bhattacharya D."/>
            <person name="Goodenough U.W."/>
            <person name="Van de Peer Y."/>
            <person name="Grigoriev I.V."/>
        </authorList>
    </citation>
    <scope>NUCLEOTIDE SEQUENCE [LARGE SCALE GENOMIC DNA]</scope>
    <source>
        <strain evidence="13">RCC299 / NOUM17</strain>
    </source>
</reference>
<evidence type="ECO:0000256" key="6">
    <source>
        <dbReference type="ARBA" id="ARBA00022741"/>
    </source>
</evidence>
<dbReference type="GeneID" id="8245207"/>
<dbReference type="PROSITE" id="PS00113">
    <property type="entry name" value="ADENYLATE_KINASE"/>
    <property type="match status" value="1"/>
</dbReference>
<evidence type="ECO:0000256" key="9">
    <source>
        <dbReference type="RuleBase" id="RU003330"/>
    </source>
</evidence>
<dbReference type="InterPro" id="IPR033690">
    <property type="entry name" value="Adenylat_kinase_CS"/>
</dbReference>
<evidence type="ECO:0000256" key="3">
    <source>
        <dbReference type="ARBA" id="ARBA00007220"/>
    </source>
</evidence>
<dbReference type="FunFam" id="3.40.50.300:FF:000106">
    <property type="entry name" value="Adenylate kinase mitochondrial"/>
    <property type="match status" value="1"/>
</dbReference>
<comment type="function">
    <text evidence="2">Catalyzes the reversible transfer of the terminal phosphate group between ATP and AMP. Plays an important role in cellular energy homeostasis and in adenine nucleotide metabolism.</text>
</comment>
<dbReference type="Gene3D" id="3.40.50.300">
    <property type="entry name" value="P-loop containing nucleotide triphosphate hydrolases"/>
    <property type="match status" value="1"/>
</dbReference>
<evidence type="ECO:0000313" key="13">
    <source>
        <dbReference type="Proteomes" id="UP000002009"/>
    </source>
</evidence>
<name>C1EAB3_MICCC</name>
<dbReference type="EMBL" id="CP001328">
    <property type="protein sequence ID" value="ACO64829.1"/>
    <property type="molecule type" value="Genomic_DNA"/>
</dbReference>
<dbReference type="InterPro" id="IPR000850">
    <property type="entry name" value="Adenylat/UMP-CMP_kin"/>
</dbReference>
<dbReference type="Pfam" id="PF05191">
    <property type="entry name" value="ADK_lid"/>
    <property type="match status" value="1"/>
</dbReference>
<evidence type="ECO:0000259" key="11">
    <source>
        <dbReference type="Pfam" id="PF05191"/>
    </source>
</evidence>
<dbReference type="CDD" id="cd01428">
    <property type="entry name" value="ADK"/>
    <property type="match status" value="1"/>
</dbReference>
<comment type="catalytic activity">
    <reaction evidence="1">
        <text>AMP + ATP = 2 ADP</text>
        <dbReference type="Rhea" id="RHEA:12973"/>
        <dbReference type="ChEBI" id="CHEBI:30616"/>
        <dbReference type="ChEBI" id="CHEBI:456215"/>
        <dbReference type="ChEBI" id="CHEBI:456216"/>
        <dbReference type="EC" id="2.7.4.3"/>
    </reaction>
</comment>
<dbReference type="GO" id="GO:0005524">
    <property type="term" value="F:ATP binding"/>
    <property type="evidence" value="ECO:0007669"/>
    <property type="project" value="InterPro"/>
</dbReference>
<dbReference type="PRINTS" id="PR00094">
    <property type="entry name" value="ADENYLTKNASE"/>
</dbReference>
<dbReference type="KEGG" id="mis:MICPUN_72851"/>
<dbReference type="GO" id="GO:0004017">
    <property type="term" value="F:AMP kinase activity"/>
    <property type="evidence" value="ECO:0007669"/>
    <property type="project" value="UniProtKB-EC"/>
</dbReference>
<dbReference type="SUPFAM" id="SSF52540">
    <property type="entry name" value="P-loop containing nucleoside triphosphate hydrolases"/>
    <property type="match status" value="1"/>
</dbReference>
<evidence type="ECO:0000256" key="4">
    <source>
        <dbReference type="ARBA" id="ARBA00012955"/>
    </source>
</evidence>
<evidence type="ECO:0000256" key="5">
    <source>
        <dbReference type="ARBA" id="ARBA00022679"/>
    </source>
</evidence>
<dbReference type="OrthoDB" id="439792at2759"/>
<evidence type="ECO:0000313" key="12">
    <source>
        <dbReference type="EMBL" id="ACO64829.1"/>
    </source>
</evidence>
<keyword evidence="5 9" id="KW-0808">Transferase</keyword>
<organism evidence="12 13">
    <name type="scientific">Micromonas commoda (strain RCC299 / NOUM17 / CCMP2709)</name>
    <name type="common">Picoplanktonic green alga</name>
    <dbReference type="NCBI Taxonomy" id="296587"/>
    <lineage>
        <taxon>Eukaryota</taxon>
        <taxon>Viridiplantae</taxon>
        <taxon>Chlorophyta</taxon>
        <taxon>Mamiellophyceae</taxon>
        <taxon>Mamiellales</taxon>
        <taxon>Mamiellaceae</taxon>
        <taxon>Micromonas</taxon>
    </lineage>
</organism>
<protein>
    <recommendedName>
        <fullName evidence="4">adenylate kinase</fullName>
        <ecNumber evidence="4">2.7.4.3</ecNumber>
    </recommendedName>
    <alternativeName>
        <fullName evidence="8">ATP:AMP phosphotransferase</fullName>
    </alternativeName>
</protein>
<keyword evidence="6" id="KW-0547">Nucleotide-binding</keyword>
<dbReference type="NCBIfam" id="NF001381">
    <property type="entry name" value="PRK00279.1-3"/>
    <property type="match status" value="1"/>
</dbReference>
<evidence type="ECO:0000256" key="7">
    <source>
        <dbReference type="ARBA" id="ARBA00022777"/>
    </source>
</evidence>
<proteinExistence type="inferred from homology"/>
<dbReference type="eggNOG" id="KOG3078">
    <property type="taxonomic scope" value="Eukaryota"/>
</dbReference>
<evidence type="ECO:0000256" key="10">
    <source>
        <dbReference type="SAM" id="MobiDB-lite"/>
    </source>
</evidence>
<feature type="domain" description="Adenylate kinase active site lid" evidence="11">
    <location>
        <begin position="125"/>
        <end position="170"/>
    </location>
</feature>
<sequence>LILFGPPGAGKGTHAPKIVDKLRIPQLSTGDMLRAAVAAGTEVGKRAKAAMDSGALVTDEIVVGIIADRIKEDDCARGFILDGFPRTVEQSKMLDAELAKTGEEVSRVLELSVPDAVLTERICGRWVHKGSGRSYHVKFAPPKSLRPGETPGTENMRDDETGEALMQRSDDTEAALSSRLEAYHAQTVP</sequence>
<dbReference type="Proteomes" id="UP000002009">
    <property type="component" value="Chromosome 7"/>
</dbReference>
<dbReference type="InParanoid" id="C1EAB3"/>
<comment type="similarity">
    <text evidence="3 9">Belongs to the adenylate kinase family.</text>
</comment>
<feature type="non-terminal residue" evidence="12">
    <location>
        <position position="1"/>
    </location>
</feature>
<feature type="non-terminal residue" evidence="12">
    <location>
        <position position="189"/>
    </location>
</feature>
<accession>C1EAB3</accession>
<gene>
    <name evidence="12" type="ORF">MICPUN_72851</name>
</gene>
<dbReference type="EC" id="2.7.4.3" evidence="4"/>
<dbReference type="InterPro" id="IPR006259">
    <property type="entry name" value="Adenyl_kin_sub"/>
</dbReference>
<dbReference type="HAMAP" id="MF_00235">
    <property type="entry name" value="Adenylate_kinase_Adk"/>
    <property type="match status" value="1"/>
</dbReference>
<dbReference type="Pfam" id="PF00406">
    <property type="entry name" value="ADK"/>
    <property type="match status" value="1"/>
</dbReference>
<dbReference type="NCBIfam" id="TIGR01351">
    <property type="entry name" value="adk"/>
    <property type="match status" value="1"/>
</dbReference>
<dbReference type="STRING" id="296587.C1EAB3"/>
<dbReference type="InterPro" id="IPR027417">
    <property type="entry name" value="P-loop_NTPase"/>
</dbReference>
<dbReference type="RefSeq" id="XP_002503571.1">
    <property type="nucleotide sequence ID" value="XM_002503525.1"/>
</dbReference>
<keyword evidence="13" id="KW-1185">Reference proteome</keyword>
<dbReference type="InterPro" id="IPR007862">
    <property type="entry name" value="Adenylate_kinase_lid-dom"/>
</dbReference>